<evidence type="ECO:0000313" key="2">
    <source>
        <dbReference type="EMBL" id="GHC81053.1"/>
    </source>
</evidence>
<accession>A0ABQ3G1J6</accession>
<proteinExistence type="predicted"/>
<name>A0ABQ3G1J6_9BURK</name>
<dbReference type="EMBL" id="BMYK01000005">
    <property type="protein sequence ID" value="GHC81053.1"/>
    <property type="molecule type" value="Genomic_DNA"/>
</dbReference>
<feature type="transmembrane region" description="Helical" evidence="1">
    <location>
        <begin position="29"/>
        <end position="51"/>
    </location>
</feature>
<keyword evidence="1" id="KW-0472">Membrane</keyword>
<dbReference type="Proteomes" id="UP000626210">
    <property type="component" value="Unassembled WGS sequence"/>
</dbReference>
<reference evidence="3" key="1">
    <citation type="journal article" date="2019" name="Int. J. Syst. Evol. Microbiol.">
        <title>The Global Catalogue of Microorganisms (GCM) 10K type strain sequencing project: providing services to taxonomists for standard genome sequencing and annotation.</title>
        <authorList>
            <consortium name="The Broad Institute Genomics Platform"/>
            <consortium name="The Broad Institute Genome Sequencing Center for Infectious Disease"/>
            <person name="Wu L."/>
            <person name="Ma J."/>
        </authorList>
    </citation>
    <scope>NUCLEOTIDE SEQUENCE [LARGE SCALE GENOMIC DNA]</scope>
    <source>
        <strain evidence="3">KCTC 23314</strain>
    </source>
</reference>
<keyword evidence="1" id="KW-1133">Transmembrane helix</keyword>
<organism evidence="2 3">
    <name type="scientific">Pseudorhodoferax aquiterrae</name>
    <dbReference type="NCBI Taxonomy" id="747304"/>
    <lineage>
        <taxon>Bacteria</taxon>
        <taxon>Pseudomonadati</taxon>
        <taxon>Pseudomonadota</taxon>
        <taxon>Betaproteobacteria</taxon>
        <taxon>Burkholderiales</taxon>
        <taxon>Comamonadaceae</taxon>
    </lineage>
</organism>
<keyword evidence="3" id="KW-1185">Reference proteome</keyword>
<evidence type="ECO:0000313" key="3">
    <source>
        <dbReference type="Proteomes" id="UP000626210"/>
    </source>
</evidence>
<evidence type="ECO:0000256" key="1">
    <source>
        <dbReference type="SAM" id="Phobius"/>
    </source>
</evidence>
<sequence length="114" mass="12488">MKAAGPAQARQGRCATLASDRGRQRYLRWLAWAFALFSTARVAAYLPTLLAIVQSASSTQHSLWTWVTWTGANATMAAWLYEHNGQRLDKAVAVSLCNASMCLLITGAIVLYRA</sequence>
<gene>
    <name evidence="2" type="ORF">GCM10007320_23190</name>
</gene>
<comment type="caution">
    <text evidence="2">The sequence shown here is derived from an EMBL/GenBank/DDBJ whole genome shotgun (WGS) entry which is preliminary data.</text>
</comment>
<dbReference type="RefSeq" id="WP_189687094.1">
    <property type="nucleotide sequence ID" value="NZ_BMYK01000005.1"/>
</dbReference>
<keyword evidence="1" id="KW-0812">Transmembrane</keyword>
<protein>
    <submittedName>
        <fullName evidence="2">Uncharacterized protein</fullName>
    </submittedName>
</protein>
<feature type="transmembrane region" description="Helical" evidence="1">
    <location>
        <begin position="93"/>
        <end position="112"/>
    </location>
</feature>
<feature type="transmembrane region" description="Helical" evidence="1">
    <location>
        <begin position="63"/>
        <end position="81"/>
    </location>
</feature>